<dbReference type="RefSeq" id="WP_274268328.1">
    <property type="nucleotide sequence ID" value="NZ_CP117880.1"/>
</dbReference>
<evidence type="ECO:0008006" key="4">
    <source>
        <dbReference type="Google" id="ProtNLM"/>
    </source>
</evidence>
<accession>A0ABY7WKV6</accession>
<dbReference type="EMBL" id="CP117880">
    <property type="protein sequence ID" value="WDF69615.1"/>
    <property type="molecule type" value="Genomic_DNA"/>
</dbReference>
<keyword evidence="3" id="KW-1185">Reference proteome</keyword>
<name>A0ABY7WKV6_9SPHI</name>
<proteinExistence type="predicted"/>
<dbReference type="Proteomes" id="UP001221558">
    <property type="component" value="Chromosome"/>
</dbReference>
<organism evidence="2 3">
    <name type="scientific">Sphingobacterium oryzagri</name>
    <dbReference type="NCBI Taxonomy" id="3025669"/>
    <lineage>
        <taxon>Bacteria</taxon>
        <taxon>Pseudomonadati</taxon>
        <taxon>Bacteroidota</taxon>
        <taxon>Sphingobacteriia</taxon>
        <taxon>Sphingobacteriales</taxon>
        <taxon>Sphingobacteriaceae</taxon>
        <taxon>Sphingobacterium</taxon>
    </lineage>
</organism>
<keyword evidence="1" id="KW-0812">Transmembrane</keyword>
<evidence type="ECO:0000313" key="3">
    <source>
        <dbReference type="Proteomes" id="UP001221558"/>
    </source>
</evidence>
<reference evidence="2 3" key="1">
    <citation type="submission" date="2023-02" db="EMBL/GenBank/DDBJ databases">
        <title>Genome sequence of Sphingobacterium sp. KACC 22765.</title>
        <authorList>
            <person name="Kim S."/>
            <person name="Heo J."/>
            <person name="Kwon S.-W."/>
        </authorList>
    </citation>
    <scope>NUCLEOTIDE SEQUENCE [LARGE SCALE GENOMIC DNA]</scope>
    <source>
        <strain evidence="2 3">KACC 22765</strain>
    </source>
</reference>
<protein>
    <recommendedName>
        <fullName evidence="4">DUF1700 domain-containing protein</fullName>
    </recommendedName>
</protein>
<feature type="transmembrane region" description="Helical" evidence="1">
    <location>
        <begin position="167"/>
        <end position="190"/>
    </location>
</feature>
<gene>
    <name evidence="2" type="ORF">PQ465_04360</name>
</gene>
<dbReference type="Pfam" id="PF22564">
    <property type="entry name" value="HAAS"/>
    <property type="match status" value="1"/>
</dbReference>
<evidence type="ECO:0000256" key="1">
    <source>
        <dbReference type="SAM" id="Phobius"/>
    </source>
</evidence>
<feature type="transmembrane region" description="Helical" evidence="1">
    <location>
        <begin position="111"/>
        <end position="136"/>
    </location>
</feature>
<evidence type="ECO:0000313" key="2">
    <source>
        <dbReference type="EMBL" id="WDF69615.1"/>
    </source>
</evidence>
<keyword evidence="1" id="KW-1133">Transmembrane helix</keyword>
<keyword evidence="1" id="KW-0472">Membrane</keyword>
<sequence length="203" mass="23604">MTFKKIQFSDSNAQKIYENYLKQIESATKVLSKEDRNDILAEISSHIYESLIARSNETSELVSLIDTLERLGVPNEVLKPLIAEKKLLQATKTFNPIHVFKALILNLSNGLIYTVFFFLYIFLFSFLALIFGKLLFPKNTGLFYQDGKLVNYGILENGPEMQQYEILGYWLIPFNFVLMIIFYLIITFLLKLKRTISYKLSKK</sequence>